<evidence type="ECO:0000313" key="2">
    <source>
        <dbReference type="Proteomes" id="UP000237968"/>
    </source>
</evidence>
<organism evidence="1 2">
    <name type="scientific">Enhygromyxa salina</name>
    <dbReference type="NCBI Taxonomy" id="215803"/>
    <lineage>
        <taxon>Bacteria</taxon>
        <taxon>Pseudomonadati</taxon>
        <taxon>Myxococcota</taxon>
        <taxon>Polyangia</taxon>
        <taxon>Nannocystales</taxon>
        <taxon>Nannocystaceae</taxon>
        <taxon>Enhygromyxa</taxon>
    </lineage>
</organism>
<dbReference type="AlphaFoldDB" id="A0A2S9XKQ8"/>
<reference evidence="1 2" key="1">
    <citation type="submission" date="2018-03" db="EMBL/GenBank/DDBJ databases">
        <title>Draft Genome Sequences of the Obligatory Marine Myxobacteria Enhygromyxa salina SWB005.</title>
        <authorList>
            <person name="Poehlein A."/>
            <person name="Moghaddam J.A."/>
            <person name="Harms H."/>
            <person name="Alanjari M."/>
            <person name="Koenig G.M."/>
            <person name="Daniel R."/>
            <person name="Schaeberle T.F."/>
        </authorList>
    </citation>
    <scope>NUCLEOTIDE SEQUENCE [LARGE SCALE GENOMIC DNA]</scope>
    <source>
        <strain evidence="1 2">SWB005</strain>
    </source>
</reference>
<comment type="caution">
    <text evidence="1">The sequence shown here is derived from an EMBL/GenBank/DDBJ whole genome shotgun (WGS) entry which is preliminary data.</text>
</comment>
<evidence type="ECO:0000313" key="1">
    <source>
        <dbReference type="EMBL" id="PRP93261.1"/>
    </source>
</evidence>
<dbReference type="SUPFAM" id="SSF88659">
    <property type="entry name" value="Sigma3 and sigma4 domains of RNA polymerase sigma factors"/>
    <property type="match status" value="1"/>
</dbReference>
<evidence type="ECO:0008006" key="3">
    <source>
        <dbReference type="Google" id="ProtNLM"/>
    </source>
</evidence>
<dbReference type="InterPro" id="IPR013324">
    <property type="entry name" value="RNA_pol_sigma_r3/r4-like"/>
</dbReference>
<protein>
    <recommendedName>
        <fullName evidence="3">RNA polymerase sigma factor 70 region 4 type 2 domain-containing protein</fullName>
    </recommendedName>
</protein>
<gene>
    <name evidence="1" type="ORF">ENSA5_43560</name>
</gene>
<dbReference type="InterPro" id="IPR036388">
    <property type="entry name" value="WH-like_DNA-bd_sf"/>
</dbReference>
<sequence>MAIFLRGSWTVLGGWYLNYVTRALGLKANEIAGMMGVSHSAMRSRLAKARALLFEAMELLEASPDVLASTVDGLERWASEIRGELD</sequence>
<proteinExistence type="predicted"/>
<dbReference type="Proteomes" id="UP000237968">
    <property type="component" value="Unassembled WGS sequence"/>
</dbReference>
<dbReference type="EMBL" id="PVNK01000188">
    <property type="protein sequence ID" value="PRP93261.1"/>
    <property type="molecule type" value="Genomic_DNA"/>
</dbReference>
<accession>A0A2S9XKQ8</accession>
<dbReference type="Gene3D" id="1.10.10.10">
    <property type="entry name" value="Winged helix-like DNA-binding domain superfamily/Winged helix DNA-binding domain"/>
    <property type="match status" value="1"/>
</dbReference>
<keyword evidence="2" id="KW-1185">Reference proteome</keyword>
<name>A0A2S9XKQ8_9BACT</name>